<dbReference type="Pfam" id="PF22456">
    <property type="entry name" value="PqqF-like_C_4"/>
    <property type="match status" value="1"/>
</dbReference>
<organism evidence="24 25">
    <name type="scientific">Caenorhabditis bovis</name>
    <dbReference type="NCBI Taxonomy" id="2654633"/>
    <lineage>
        <taxon>Eukaryota</taxon>
        <taxon>Metazoa</taxon>
        <taxon>Ecdysozoa</taxon>
        <taxon>Nematoda</taxon>
        <taxon>Chromadorea</taxon>
        <taxon>Rhabditida</taxon>
        <taxon>Rhabditina</taxon>
        <taxon>Rhabditomorpha</taxon>
        <taxon>Rhabditoidea</taxon>
        <taxon>Rhabditidae</taxon>
        <taxon>Peloderinae</taxon>
        <taxon>Caenorhabditis</taxon>
    </lineage>
</organism>
<dbReference type="GO" id="GO:0015165">
    <property type="term" value="F:pyrimidine nucleotide-sugar transmembrane transporter activity"/>
    <property type="evidence" value="ECO:0007669"/>
    <property type="project" value="InterPro"/>
</dbReference>
<dbReference type="Pfam" id="PF05193">
    <property type="entry name" value="Peptidase_M16_C"/>
    <property type="match status" value="1"/>
</dbReference>
<dbReference type="GO" id="GO:0004222">
    <property type="term" value="F:metalloendopeptidase activity"/>
    <property type="evidence" value="ECO:0007669"/>
    <property type="project" value="UniProtKB-EC"/>
</dbReference>
<dbReference type="InterPro" id="IPR011765">
    <property type="entry name" value="Pept_M16_N"/>
</dbReference>
<proteinExistence type="inferred from homology"/>
<dbReference type="GO" id="GO:0046872">
    <property type="term" value="F:metal ion binding"/>
    <property type="evidence" value="ECO:0007669"/>
    <property type="project" value="UniProtKB-KW"/>
</dbReference>
<feature type="region of interest" description="Disordered" evidence="18">
    <location>
        <begin position="1769"/>
        <end position="1797"/>
    </location>
</feature>
<evidence type="ECO:0000256" key="15">
    <source>
        <dbReference type="ARBA" id="ARBA00070422"/>
    </source>
</evidence>
<feature type="domain" description="Coenzyme PQQ synthesis protein F-like C-terminal lobe" evidence="23">
    <location>
        <begin position="1586"/>
        <end position="1680"/>
    </location>
</feature>
<dbReference type="GO" id="GO:0051603">
    <property type="term" value="P:proteolysis involved in protein catabolic process"/>
    <property type="evidence" value="ECO:0007669"/>
    <property type="project" value="TreeGrafter"/>
</dbReference>
<evidence type="ECO:0000256" key="9">
    <source>
        <dbReference type="ARBA" id="ARBA00022833"/>
    </source>
</evidence>
<evidence type="ECO:0000256" key="2">
    <source>
        <dbReference type="ARBA" id="ARBA00007261"/>
    </source>
</evidence>
<feature type="transmembrane region" description="Helical" evidence="19">
    <location>
        <begin position="175"/>
        <end position="195"/>
    </location>
</feature>
<keyword evidence="11" id="KW-0482">Metalloprotease</keyword>
<evidence type="ECO:0000313" key="24">
    <source>
        <dbReference type="EMBL" id="CAB3398605.1"/>
    </source>
</evidence>
<comment type="similarity">
    <text evidence="2">Belongs to the peptidase M16 family.</text>
</comment>
<dbReference type="GO" id="GO:0043171">
    <property type="term" value="P:peptide catabolic process"/>
    <property type="evidence" value="ECO:0007669"/>
    <property type="project" value="TreeGrafter"/>
</dbReference>
<dbReference type="GO" id="GO:0005829">
    <property type="term" value="C:cytosol"/>
    <property type="evidence" value="ECO:0007669"/>
    <property type="project" value="TreeGrafter"/>
</dbReference>
<feature type="transmembrane region" description="Helical" evidence="19">
    <location>
        <begin position="12"/>
        <end position="29"/>
    </location>
</feature>
<evidence type="ECO:0000256" key="8">
    <source>
        <dbReference type="ARBA" id="ARBA00022801"/>
    </source>
</evidence>
<feature type="transmembrane region" description="Helical" evidence="19">
    <location>
        <begin position="207"/>
        <end position="228"/>
    </location>
</feature>
<dbReference type="FunFam" id="3.30.830.10:FF:000003">
    <property type="entry name" value="Insulin-degrading enzyme"/>
    <property type="match status" value="1"/>
</dbReference>
<evidence type="ECO:0000313" key="25">
    <source>
        <dbReference type="Proteomes" id="UP000494206"/>
    </source>
</evidence>
<dbReference type="EC" id="3.4.24.56" evidence="14"/>
<dbReference type="Pfam" id="PF00675">
    <property type="entry name" value="Peptidase_M16"/>
    <property type="match status" value="1"/>
</dbReference>
<evidence type="ECO:0000259" key="20">
    <source>
        <dbReference type="Pfam" id="PF00675"/>
    </source>
</evidence>
<dbReference type="GO" id="GO:0000139">
    <property type="term" value="C:Golgi membrane"/>
    <property type="evidence" value="ECO:0007669"/>
    <property type="project" value="InterPro"/>
</dbReference>
<feature type="domain" description="Peptidase M16 middle/third" evidence="22">
    <location>
        <begin position="1396"/>
        <end position="1473"/>
    </location>
</feature>
<protein>
    <recommendedName>
        <fullName evidence="15">Insulin-degrading enzyme</fullName>
        <ecNumber evidence="14">3.4.24.56</ecNumber>
    </recommendedName>
    <alternativeName>
        <fullName evidence="17">Insulin protease</fullName>
    </alternativeName>
    <alternativeName>
        <fullName evidence="16">Insulysin</fullName>
    </alternativeName>
</protein>
<dbReference type="InterPro" id="IPR007271">
    <property type="entry name" value="Nuc_sug_transpt"/>
</dbReference>
<reference evidence="24 25" key="1">
    <citation type="submission" date="2020-04" db="EMBL/GenBank/DDBJ databases">
        <authorList>
            <person name="Laetsch R D."/>
            <person name="Stevens L."/>
            <person name="Kumar S."/>
            <person name="Blaxter L. M."/>
        </authorList>
    </citation>
    <scope>NUCLEOTIDE SEQUENCE [LARGE SCALE GENOMIC DNA]</scope>
</reference>
<evidence type="ECO:0000256" key="16">
    <source>
        <dbReference type="ARBA" id="ARBA00074992"/>
    </source>
</evidence>
<dbReference type="PANTHER" id="PTHR43690">
    <property type="entry name" value="NARDILYSIN"/>
    <property type="match status" value="1"/>
</dbReference>
<evidence type="ECO:0000256" key="17">
    <source>
        <dbReference type="ARBA" id="ARBA00080349"/>
    </source>
</evidence>
<feature type="transmembrane region" description="Helical" evidence="19">
    <location>
        <begin position="113"/>
        <end position="135"/>
    </location>
</feature>
<comment type="similarity">
    <text evidence="3">Belongs to the nucleotide-sugar transporter family. SLC35A subfamily.</text>
</comment>
<evidence type="ECO:0000259" key="22">
    <source>
        <dbReference type="Pfam" id="PF16187"/>
    </source>
</evidence>
<keyword evidence="5" id="KW-0645">Protease</keyword>
<evidence type="ECO:0000256" key="14">
    <source>
        <dbReference type="ARBA" id="ARBA00066874"/>
    </source>
</evidence>
<dbReference type="Pfam" id="PF04142">
    <property type="entry name" value="Nuc_sug_transp"/>
    <property type="match status" value="1"/>
</dbReference>
<dbReference type="FunFam" id="3.30.830.10:FF:000066">
    <property type="entry name" value="Putative zinc protease mug138"/>
    <property type="match status" value="1"/>
</dbReference>
<keyword evidence="12 19" id="KW-0472">Membrane</keyword>
<dbReference type="InterPro" id="IPR037185">
    <property type="entry name" value="EmrE-like"/>
</dbReference>
<dbReference type="OrthoDB" id="7784541at2759"/>
<evidence type="ECO:0000256" key="5">
    <source>
        <dbReference type="ARBA" id="ARBA00022670"/>
    </source>
</evidence>
<keyword evidence="8" id="KW-0378">Hydrolase</keyword>
<keyword evidence="25" id="KW-1185">Reference proteome</keyword>
<dbReference type="Gene3D" id="3.30.830.10">
    <property type="entry name" value="Metalloenzyme, LuxS/M16 peptidase-like"/>
    <property type="match status" value="4"/>
</dbReference>
<evidence type="ECO:0000256" key="7">
    <source>
        <dbReference type="ARBA" id="ARBA00022723"/>
    </source>
</evidence>
<evidence type="ECO:0000256" key="19">
    <source>
        <dbReference type="SAM" id="Phobius"/>
    </source>
</evidence>
<evidence type="ECO:0000256" key="4">
    <source>
        <dbReference type="ARBA" id="ARBA00022597"/>
    </source>
</evidence>
<name>A0A8S1EFT1_9PELO</name>
<keyword evidence="6 19" id="KW-0812">Transmembrane</keyword>
<dbReference type="Proteomes" id="UP000494206">
    <property type="component" value="Unassembled WGS sequence"/>
</dbReference>
<evidence type="ECO:0000256" key="1">
    <source>
        <dbReference type="ARBA" id="ARBA00004141"/>
    </source>
</evidence>
<feature type="domain" description="Peptidase M16 middle/third" evidence="22">
    <location>
        <begin position="1174"/>
        <end position="1386"/>
    </location>
</feature>
<comment type="subcellular location">
    <subcellularLocation>
        <location evidence="1">Membrane</location>
        <topology evidence="1">Multi-pass membrane protein</topology>
    </subcellularLocation>
</comment>
<evidence type="ECO:0000256" key="13">
    <source>
        <dbReference type="ARBA" id="ARBA00052248"/>
    </source>
</evidence>
<feature type="compositionally biased region" description="Basic and acidic residues" evidence="18">
    <location>
        <begin position="1785"/>
        <end position="1797"/>
    </location>
</feature>
<keyword evidence="4" id="KW-0762">Sugar transport</keyword>
<evidence type="ECO:0000256" key="18">
    <source>
        <dbReference type="SAM" id="MobiDB-lite"/>
    </source>
</evidence>
<evidence type="ECO:0000256" key="12">
    <source>
        <dbReference type="ARBA" id="ARBA00023136"/>
    </source>
</evidence>
<evidence type="ECO:0000256" key="10">
    <source>
        <dbReference type="ARBA" id="ARBA00022989"/>
    </source>
</evidence>
<keyword evidence="10 19" id="KW-1133">Transmembrane helix</keyword>
<feature type="transmembrane region" description="Helical" evidence="19">
    <location>
        <begin position="244"/>
        <end position="264"/>
    </location>
</feature>
<evidence type="ECO:0000256" key="6">
    <source>
        <dbReference type="ARBA" id="ARBA00022692"/>
    </source>
</evidence>
<dbReference type="FunFam" id="3.30.830.10:FF:000004">
    <property type="entry name" value="Putative insulin-degrading enzyme"/>
    <property type="match status" value="1"/>
</dbReference>
<feature type="transmembrane region" description="Helical" evidence="19">
    <location>
        <begin position="144"/>
        <end position="163"/>
    </location>
</feature>
<comment type="catalytic activity">
    <reaction evidence="13">
        <text>Degradation of insulin, glucagon and other polypeptides. No action on proteins.</text>
        <dbReference type="EC" id="3.4.24.56"/>
    </reaction>
</comment>
<dbReference type="InterPro" id="IPR054734">
    <property type="entry name" value="PqqF-like_C_4"/>
</dbReference>
<dbReference type="EMBL" id="CADEPM010000001">
    <property type="protein sequence ID" value="CAB3398605.1"/>
    <property type="molecule type" value="Genomic_DNA"/>
</dbReference>
<evidence type="ECO:0000259" key="23">
    <source>
        <dbReference type="Pfam" id="PF22456"/>
    </source>
</evidence>
<keyword evidence="7" id="KW-0479">Metal-binding</keyword>
<evidence type="ECO:0000259" key="21">
    <source>
        <dbReference type="Pfam" id="PF05193"/>
    </source>
</evidence>
<comment type="caution">
    <text evidence="24">The sequence shown here is derived from an EMBL/GenBank/DDBJ whole genome shotgun (WGS) entry which is preliminary data.</text>
</comment>
<dbReference type="InterPro" id="IPR032632">
    <property type="entry name" value="Peptidase_M16_M"/>
</dbReference>
<dbReference type="NCBIfam" id="TIGR00803">
    <property type="entry name" value="nst"/>
    <property type="match status" value="1"/>
</dbReference>
<sequence length="1797" mass="203948">MSPSGHDANFKYFGLLLLTLQQASMPLMARYSRAREDSKVFLTTVNVFTMEIIKVVVCSSIIIYSNGSIFKYINELKTSIVDNKSETLKVCVPALIYTLQNNLYYIALSHLEATTFCITYQMKIFTTAIFMYMFLGKKLSSKQWIALCLLVLGVADIQIIYSPPPASENIHQNPMLGLISVLTMCFTSAFAGVYLEKVLKTSSASIWMQNIRLALIGLPISFFTMWYYDWEKINEEGAFRGWDIVVVCLTVTNSIGGILISVVIKYADNILKAYAQSMAIVGAAIGSWLLFDFTPGFLFVFGTALVIVSIIVYTAFPYRQEDSPLASYSVAIPTDMSSSSSTTTTVNIPTEIWEKITYELVDHPTSLCLLSKTSTKLRDLIGFVVGHYEAHLHITFPQESCCTTESISSNKVEFEMILNRKAKFRIGKAHCHSHFSCDSKKLDLALQDLMSVFSDELISMRFNNFKKDTNVFTIFNQFDLPKVDNLCFDGALSCTNGVYDLLQSCRNLKRLAISNPAYDTDFSKFWPLLKGSKIDSLDMMDVVNFNHSVKKEFGFPKSITQLFFCPKKDVPCQNVENLALLLLSASLKRVYIHSDLVVDAITKHLYKDLKTVREFCFSSSNFALNTVVDFMKKCPNVGMFNWYGLHSCVAPIVIARFLTDIPRPIIFGGCVACKTGQTVGEGGFMEVGQRVGAVQITRLLQQPAFNESYGNSLCDAVLFEMPFATAAVMVRIYMSLSLVSKLNVGGVAHSFKRCLSTKCYTPLLRQSPNRNISRVRFVREISSANPLPKMSHNGKNIVLNRYDIINKPANDAREYRGLELTNGLRVLLVSDPTTDKSAAALDVNVGHLMDPWELPGLAHFCEHMLFLGTAKYPSENEYSKFLSAHAGSSNAYTASDHTNYHFDVKPEQLPGALDRFVQFFLAPQFTESATEREVCAVDSEHSNNLNNDSWRTMQVDRSLSKPGHDNGKFGTGNKKTLWEDAKLKGIEPREALLKFHQQWYSSNIMTLCVIGKESLDELEEYLGTLEFDAIQNKNLERKEWLESPYGPEELGRRVEVVPIKDNRYLNIAFPFPDMRAGYKSQPEHYISHLLGHEGPGSLLSELKRRGWVSSLSCGYHTSARGYGVFEISVDLSPEGLEHTEEIIELAFNYIGMLERVGPQKWVQDELAELGAMKFRFKDKENPITMATTVAADLQHTPFEDILSYKYLMTEYDPDRIMESLKRLSPDNMQYRVVAKKFAGQEGNTKEPVYGTEIRVVKIPNGTIDRFRKARVTAHPALHMPEKNEYIPTKFDLKPREAIKSEVPRMISENGWCRVWFKQDDEFKMPKTETKLALTTPVVSQDPRKAVLSSLWLWCLSDTLAEETYNADLAGLKCQLDAGPFGVQMKVRRREVDERVASITLHVSGYDEKQALFVKHLVNRMTNFQIDSTRFHVLFESLRRALSNFSHSQPYSLTQHFATLLLSDKAWSKEQLLEVCADVNQRDVEEFSKEMLKAFHVELFVHGNSTEKEALELGSDVTNILKNATKNSRPLYWNEYTPRRECALNNGDELVYRHYQNTHEVSCVEVIYQIGVQNTFDNAVAGLFEFIVREPAFNTLRTNEALGYIVWAGNRITSGTLSFTLLVQGPKSADHVLERVEAFVQKTRNDIQNMPDEEFAQQVAGMIAQLKEKPKTLKARFRRFWQEIENRLYDFDRRNEEIAILEKIKKEDVLALFDKKFGKDAAERKRLAVIVHGKNETPEKVAEIIKSRPADSKQKEIEHSEELRQTLPFYGRPKPKINLKPIGVDPLKKSDNEVKSNL</sequence>
<feature type="domain" description="Peptidase M16 C-terminal" evidence="21">
    <location>
        <begin position="989"/>
        <end position="1161"/>
    </location>
</feature>
<dbReference type="PANTHER" id="PTHR43690:SF18">
    <property type="entry name" value="INSULIN-DEGRADING ENZYME-RELATED"/>
    <property type="match status" value="1"/>
</dbReference>
<evidence type="ECO:0000256" key="11">
    <source>
        <dbReference type="ARBA" id="ARBA00023049"/>
    </source>
</evidence>
<dbReference type="InterPro" id="IPR007863">
    <property type="entry name" value="Peptidase_M16_C"/>
</dbReference>
<keyword evidence="9" id="KW-0862">Zinc</keyword>
<accession>A0A8S1EFT1</accession>
<keyword evidence="4" id="KW-0813">Transport</keyword>
<dbReference type="SUPFAM" id="SSF63411">
    <property type="entry name" value="LuxS/MPP-like metallohydrolase"/>
    <property type="match status" value="4"/>
</dbReference>
<feature type="transmembrane region" description="Helical" evidence="19">
    <location>
        <begin position="41"/>
        <end position="64"/>
    </location>
</feature>
<dbReference type="GO" id="GO:0005739">
    <property type="term" value="C:mitochondrion"/>
    <property type="evidence" value="ECO:0007669"/>
    <property type="project" value="TreeGrafter"/>
</dbReference>
<dbReference type="FunFam" id="3.30.830.10:FF:000005">
    <property type="entry name" value="nardilysin isoform X1"/>
    <property type="match status" value="1"/>
</dbReference>
<dbReference type="InterPro" id="IPR050626">
    <property type="entry name" value="Peptidase_M16"/>
</dbReference>
<evidence type="ECO:0000256" key="3">
    <source>
        <dbReference type="ARBA" id="ARBA00009976"/>
    </source>
</evidence>
<feature type="domain" description="Peptidase M16 N-terminal" evidence="20">
    <location>
        <begin position="825"/>
        <end position="963"/>
    </location>
</feature>
<dbReference type="PROSITE" id="PS00143">
    <property type="entry name" value="INSULINASE"/>
    <property type="match status" value="1"/>
</dbReference>
<dbReference type="InterPro" id="IPR001431">
    <property type="entry name" value="Pept_M16_Zn_BS"/>
</dbReference>
<dbReference type="InterPro" id="IPR011249">
    <property type="entry name" value="Metalloenz_LuxS/M16"/>
</dbReference>
<dbReference type="Pfam" id="PF16187">
    <property type="entry name" value="Peptidase_M16_M"/>
    <property type="match status" value="2"/>
</dbReference>
<dbReference type="SUPFAM" id="SSF103481">
    <property type="entry name" value="Multidrug resistance efflux transporter EmrE"/>
    <property type="match status" value="2"/>
</dbReference>
<gene>
    <name evidence="24" type="ORF">CBOVIS_LOCUS1859</name>
</gene>